<accession>A0ABP9D2T2</accession>
<feature type="binding site" evidence="12">
    <location>
        <position position="414"/>
    </location>
    <ligand>
        <name>[4Fe-4S] cluster</name>
        <dbReference type="ChEBI" id="CHEBI:49883"/>
    </ligand>
</feature>
<dbReference type="InterPro" id="IPR018136">
    <property type="entry name" value="Aconitase_4Fe-4S_BS"/>
</dbReference>
<evidence type="ECO:0000256" key="7">
    <source>
        <dbReference type="ARBA" id="ARBA00022723"/>
    </source>
</evidence>
<keyword evidence="5 12" id="KW-0004">4Fe-4S</keyword>
<evidence type="ECO:0000313" key="15">
    <source>
        <dbReference type="Proteomes" id="UP001501265"/>
    </source>
</evidence>
<keyword evidence="7 12" id="KW-0479">Metal-binding</keyword>
<evidence type="ECO:0000259" key="13">
    <source>
        <dbReference type="Pfam" id="PF00330"/>
    </source>
</evidence>
<evidence type="ECO:0000256" key="9">
    <source>
        <dbReference type="ARBA" id="ARBA00023014"/>
    </source>
</evidence>
<comment type="cofactor">
    <cofactor evidence="12">
        <name>[4Fe-4S] cluster</name>
        <dbReference type="ChEBI" id="CHEBI:49883"/>
    </cofactor>
    <text evidence="12">Binds 1 [4Fe-4S] cluster per subunit.</text>
</comment>
<reference evidence="15" key="1">
    <citation type="journal article" date="2019" name="Int. J. Syst. Evol. Microbiol.">
        <title>The Global Catalogue of Microorganisms (GCM) 10K type strain sequencing project: providing services to taxonomists for standard genome sequencing and annotation.</title>
        <authorList>
            <consortium name="The Broad Institute Genomics Platform"/>
            <consortium name="The Broad Institute Genome Sequencing Center for Infectious Disease"/>
            <person name="Wu L."/>
            <person name="Ma J."/>
        </authorList>
    </citation>
    <scope>NUCLEOTIDE SEQUENCE [LARGE SCALE GENOMIC DNA]</scope>
    <source>
        <strain evidence="15">JCM 18081</strain>
    </source>
</reference>
<proteinExistence type="inferred from homology"/>
<keyword evidence="6 12" id="KW-0028">Amino-acid biosynthesis</keyword>
<comment type="subunit">
    <text evidence="12">Heterodimer of LeuC and LeuD.</text>
</comment>
<evidence type="ECO:0000313" key="14">
    <source>
        <dbReference type="EMBL" id="GAA4824681.1"/>
    </source>
</evidence>
<dbReference type="PANTHER" id="PTHR43822:SF9">
    <property type="entry name" value="3-ISOPROPYLMALATE DEHYDRATASE"/>
    <property type="match status" value="1"/>
</dbReference>
<dbReference type="InterPro" id="IPR004430">
    <property type="entry name" value="3-IsopropMal_deHydase_lsu"/>
</dbReference>
<comment type="pathway">
    <text evidence="3 12">Amino-acid biosynthesis; L-leucine biosynthesis; L-leucine from 3-methyl-2-oxobutanoate: step 2/4.</text>
</comment>
<keyword evidence="9 12" id="KW-0411">Iron-sulfur</keyword>
<evidence type="ECO:0000256" key="10">
    <source>
        <dbReference type="ARBA" id="ARBA00023239"/>
    </source>
</evidence>
<keyword evidence="4 12" id="KW-0432">Leucine biosynthesis</keyword>
<keyword evidence="11 12" id="KW-0100">Branched-chain amino acid biosynthesis</keyword>
<name>A0ABP9D2T2_9ACTN</name>
<dbReference type="Proteomes" id="UP001501265">
    <property type="component" value="Unassembled WGS sequence"/>
</dbReference>
<evidence type="ECO:0000256" key="8">
    <source>
        <dbReference type="ARBA" id="ARBA00023004"/>
    </source>
</evidence>
<dbReference type="NCBIfam" id="TIGR00170">
    <property type="entry name" value="leuC"/>
    <property type="match status" value="1"/>
</dbReference>
<dbReference type="InterPro" id="IPR036008">
    <property type="entry name" value="Aconitase_4Fe-4S_dom"/>
</dbReference>
<protein>
    <recommendedName>
        <fullName evidence="12">3-isopropylmalate dehydratase large subunit</fullName>
        <ecNumber evidence="12">4.2.1.33</ecNumber>
    </recommendedName>
    <alternativeName>
        <fullName evidence="12">Alpha-IPM isomerase</fullName>
        <shortName evidence="12">IPMI</shortName>
    </alternativeName>
    <alternativeName>
        <fullName evidence="12">Isopropylmalate isomerase</fullName>
    </alternativeName>
</protein>
<dbReference type="PROSITE" id="PS01244">
    <property type="entry name" value="ACONITASE_2"/>
    <property type="match status" value="1"/>
</dbReference>
<dbReference type="Gene3D" id="3.30.499.10">
    <property type="entry name" value="Aconitase, domain 3"/>
    <property type="match status" value="2"/>
</dbReference>
<feature type="binding site" evidence="12">
    <location>
        <position position="411"/>
    </location>
    <ligand>
        <name>[4Fe-4S] cluster</name>
        <dbReference type="ChEBI" id="CHEBI:49883"/>
    </ligand>
</feature>
<dbReference type="InterPro" id="IPR033941">
    <property type="entry name" value="IPMI_cat"/>
</dbReference>
<dbReference type="Pfam" id="PF00330">
    <property type="entry name" value="Aconitase"/>
    <property type="match status" value="1"/>
</dbReference>
<dbReference type="PANTHER" id="PTHR43822">
    <property type="entry name" value="HOMOACONITASE, MITOCHONDRIAL-RELATED"/>
    <property type="match status" value="1"/>
</dbReference>
<dbReference type="NCBIfam" id="NF009116">
    <property type="entry name" value="PRK12466.1"/>
    <property type="match status" value="1"/>
</dbReference>
<comment type="similarity">
    <text evidence="12">Belongs to the aconitase/IPM isomerase family. LeuC type 1 subfamily.</text>
</comment>
<dbReference type="InterPro" id="IPR050067">
    <property type="entry name" value="IPM_dehydratase_rel_enz"/>
</dbReference>
<evidence type="ECO:0000256" key="6">
    <source>
        <dbReference type="ARBA" id="ARBA00022605"/>
    </source>
</evidence>
<evidence type="ECO:0000256" key="2">
    <source>
        <dbReference type="ARBA" id="ARBA00002695"/>
    </source>
</evidence>
<organism evidence="14 15">
    <name type="scientific">Streptomyces ziwulingensis</name>
    <dbReference type="NCBI Taxonomy" id="1045501"/>
    <lineage>
        <taxon>Bacteria</taxon>
        <taxon>Bacillati</taxon>
        <taxon>Actinomycetota</taxon>
        <taxon>Actinomycetes</taxon>
        <taxon>Kitasatosporales</taxon>
        <taxon>Streptomycetaceae</taxon>
        <taxon>Streptomyces</taxon>
    </lineage>
</organism>
<sequence>MPPGKTPGKTLIEKVWDSHTVLRTAGEPDLLYVDLHLIHEASSPQAFDGLRLSGGSVRRPGLTLAVEDHNVPTDSLRILDPLGRQQLERLRHNCAAHGIELFALGDAGQGIVHVVAPERGLVRPGMSVVCGDSHTSTHGAFGALAFGIGTTDVEHVLATQTLPLFPPRTMSVEFTGEPAAEVTAKDLVLALISRIGANGANGHVIEYRGPAVRAMSMESRMTLCNMSVEAGARAGLVAPDEITYQYLKGLPGMPAGRAWEEAVADWEQLRTDRGATFDAEVRLDVSALTPFVTWGTNPGQAVPLGERVPSPRSLSDPHERAAAERALAYMDLVPGTPMDSIEVDTVFLGSCTNGRLEDLRAAAAVLDGRRVAPGVRMLVVPGSMEVRRAAADLGLDEVFRTAGAEWRLSGCSMCLGMNADRLTGPSRCLSTSNRNYEGRQGPRARTHLASPAVAAATAVTGRLTSPSRLPARDVR</sequence>
<dbReference type="RefSeq" id="WP_345624565.1">
    <property type="nucleotide sequence ID" value="NZ_BAABIG010000090.1"/>
</dbReference>
<evidence type="ECO:0000256" key="12">
    <source>
        <dbReference type="HAMAP-Rule" id="MF_01026"/>
    </source>
</evidence>
<gene>
    <name evidence="14" type="primary">leuC_2</name>
    <name evidence="12" type="synonym">leuC</name>
    <name evidence="14" type="ORF">GCM10023220_68110</name>
</gene>
<evidence type="ECO:0000256" key="3">
    <source>
        <dbReference type="ARBA" id="ARBA00004729"/>
    </source>
</evidence>
<feature type="binding site" evidence="12">
    <location>
        <position position="351"/>
    </location>
    <ligand>
        <name>[4Fe-4S] cluster</name>
        <dbReference type="ChEBI" id="CHEBI:49883"/>
    </ligand>
</feature>
<keyword evidence="15" id="KW-1185">Reference proteome</keyword>
<keyword evidence="8 12" id="KW-0408">Iron</keyword>
<dbReference type="NCBIfam" id="NF004016">
    <property type="entry name" value="PRK05478.1"/>
    <property type="match status" value="1"/>
</dbReference>
<dbReference type="CDD" id="cd01583">
    <property type="entry name" value="IPMI"/>
    <property type="match status" value="1"/>
</dbReference>
<dbReference type="InterPro" id="IPR015931">
    <property type="entry name" value="Acnase/IPM_dHydase_lsu_aba_1/3"/>
</dbReference>
<evidence type="ECO:0000256" key="11">
    <source>
        <dbReference type="ARBA" id="ARBA00023304"/>
    </source>
</evidence>
<keyword evidence="10 12" id="KW-0456">Lyase</keyword>
<evidence type="ECO:0000256" key="5">
    <source>
        <dbReference type="ARBA" id="ARBA00022485"/>
    </source>
</evidence>
<evidence type="ECO:0000256" key="1">
    <source>
        <dbReference type="ARBA" id="ARBA00000491"/>
    </source>
</evidence>
<dbReference type="InterPro" id="IPR001030">
    <property type="entry name" value="Acoase/IPM_deHydtase_lsu_aba"/>
</dbReference>
<comment type="caution">
    <text evidence="14">The sequence shown here is derived from an EMBL/GenBank/DDBJ whole genome shotgun (WGS) entry which is preliminary data.</text>
</comment>
<dbReference type="EC" id="4.2.1.33" evidence="12"/>
<comment type="function">
    <text evidence="2 12">Catalyzes the isomerization between 2-isopropylmalate and 3-isopropylmalate, via the formation of 2-isopropylmaleate.</text>
</comment>
<dbReference type="EMBL" id="BAABIG010000090">
    <property type="protein sequence ID" value="GAA4824681.1"/>
    <property type="molecule type" value="Genomic_DNA"/>
</dbReference>
<dbReference type="PRINTS" id="PR00415">
    <property type="entry name" value="ACONITASE"/>
</dbReference>
<comment type="catalytic activity">
    <reaction evidence="1 12">
        <text>(2R,3S)-3-isopropylmalate = (2S)-2-isopropylmalate</text>
        <dbReference type="Rhea" id="RHEA:32287"/>
        <dbReference type="ChEBI" id="CHEBI:1178"/>
        <dbReference type="ChEBI" id="CHEBI:35121"/>
        <dbReference type="EC" id="4.2.1.33"/>
    </reaction>
</comment>
<dbReference type="SUPFAM" id="SSF53732">
    <property type="entry name" value="Aconitase iron-sulfur domain"/>
    <property type="match status" value="1"/>
</dbReference>
<evidence type="ECO:0000256" key="4">
    <source>
        <dbReference type="ARBA" id="ARBA00022430"/>
    </source>
</evidence>
<dbReference type="HAMAP" id="MF_01026">
    <property type="entry name" value="LeuC_type1"/>
    <property type="match status" value="1"/>
</dbReference>
<feature type="domain" description="Aconitase/3-isopropylmalate dehydratase large subunit alpha/beta/alpha" evidence="13">
    <location>
        <begin position="13"/>
        <end position="461"/>
    </location>
</feature>
<dbReference type="PROSITE" id="PS00450">
    <property type="entry name" value="ACONITASE_1"/>
    <property type="match status" value="1"/>
</dbReference>